<accession>A0A937X8H1</accession>
<feature type="domain" description="NAD-dependent epimerase/dehydratase" evidence="1">
    <location>
        <begin position="6"/>
        <end position="47"/>
    </location>
</feature>
<gene>
    <name evidence="2" type="ORF">FJZ00_13130</name>
</gene>
<organism evidence="2 3">
    <name type="scientific">Candidatus Tanganyikabacteria bacterium</name>
    <dbReference type="NCBI Taxonomy" id="2961651"/>
    <lineage>
        <taxon>Bacteria</taxon>
        <taxon>Bacillati</taxon>
        <taxon>Candidatus Sericytochromatia</taxon>
        <taxon>Candidatus Tanganyikabacteria</taxon>
    </lineage>
</organism>
<dbReference type="EMBL" id="VGJX01000854">
    <property type="protein sequence ID" value="MBM3276089.1"/>
    <property type="molecule type" value="Genomic_DNA"/>
</dbReference>
<sequence length="49" mass="5202">MQGKNVLVAGGAGFVGSNLVKRILPRDPARIVVVDNFLSAEPENLPADR</sequence>
<dbReference type="Proteomes" id="UP000703893">
    <property type="component" value="Unassembled WGS sequence"/>
</dbReference>
<dbReference type="SUPFAM" id="SSF51735">
    <property type="entry name" value="NAD(P)-binding Rossmann-fold domains"/>
    <property type="match status" value="1"/>
</dbReference>
<comment type="caution">
    <text evidence="2">The sequence shown here is derived from an EMBL/GenBank/DDBJ whole genome shotgun (WGS) entry which is preliminary data.</text>
</comment>
<reference evidence="2 3" key="1">
    <citation type="submission" date="2019-03" db="EMBL/GenBank/DDBJ databases">
        <title>Lake Tanganyika Metagenome-Assembled Genomes (MAGs).</title>
        <authorList>
            <person name="Tran P."/>
        </authorList>
    </citation>
    <scope>NUCLEOTIDE SEQUENCE [LARGE SCALE GENOMIC DNA]</scope>
    <source>
        <strain evidence="2">K_DeepCast_65m_m2_236</strain>
    </source>
</reference>
<dbReference type="Pfam" id="PF01370">
    <property type="entry name" value="Epimerase"/>
    <property type="match status" value="1"/>
</dbReference>
<evidence type="ECO:0000259" key="1">
    <source>
        <dbReference type="Pfam" id="PF01370"/>
    </source>
</evidence>
<name>A0A937X8H1_9BACT</name>
<dbReference type="InterPro" id="IPR001509">
    <property type="entry name" value="Epimerase_deHydtase"/>
</dbReference>
<evidence type="ECO:0000313" key="2">
    <source>
        <dbReference type="EMBL" id="MBM3276089.1"/>
    </source>
</evidence>
<dbReference type="Gene3D" id="3.40.50.720">
    <property type="entry name" value="NAD(P)-binding Rossmann-like Domain"/>
    <property type="match status" value="1"/>
</dbReference>
<evidence type="ECO:0000313" key="3">
    <source>
        <dbReference type="Proteomes" id="UP000703893"/>
    </source>
</evidence>
<dbReference type="InterPro" id="IPR036291">
    <property type="entry name" value="NAD(P)-bd_dom_sf"/>
</dbReference>
<dbReference type="AlphaFoldDB" id="A0A937X8H1"/>
<protein>
    <submittedName>
        <fullName evidence="2">NAD-dependent epimerase/dehydratase family protein</fullName>
    </submittedName>
</protein>
<feature type="non-terminal residue" evidence="2">
    <location>
        <position position="49"/>
    </location>
</feature>
<proteinExistence type="predicted"/>